<dbReference type="AlphaFoldDB" id="A0A5N5D077"/>
<sequence length="437" mass="48502">MPAAKRKGVQFCPAITGPSPQTPAQTPQKTPEVQFQAYDPANPEPKQNKPRASSSEPNSLNAHTAPTNMTPSLRTFDASAAPVPRQLSYHFYSSFPPASHEQPPGRESMSDVIRETIPEATIAERAHVRKANKTEMPHIPKVRSGPTAKESEAELDSGLKKGLTLREQRYQNPEKPETPIWPVPETIFDFTPSTFDAVKSAMFERVQALWREPFGDRNAQSDDSLNPNTSIDAADGSKRPTQKPSIRTKIAHVQNGPRANRRNAPRQCKRYIEDNSDDDEEKLQVPARMQKGATRLQSKSTAARVKTEEAHPPADQKRLKRTKGSQDSSLIPHTSINASESSRKSAWKPNVSNEVLEEEKAPLVSISSLPNPRKGKNEMEGGEDDEAVRSKMPAQKQEGVTKQQGSMKERRAQFLTTLGNPVPKKRREVYIGLSDSD</sequence>
<comment type="caution">
    <text evidence="2">The sequence shown here is derived from an EMBL/GenBank/DDBJ whole genome shotgun (WGS) entry which is preliminary data.</text>
</comment>
<feature type="compositionally biased region" description="Basic and acidic residues" evidence="1">
    <location>
        <begin position="128"/>
        <end position="138"/>
    </location>
</feature>
<feature type="compositionally biased region" description="Basic residues" evidence="1">
    <location>
        <begin position="259"/>
        <end position="269"/>
    </location>
</feature>
<feature type="region of interest" description="Disordered" evidence="1">
    <location>
        <begin position="1"/>
        <end position="79"/>
    </location>
</feature>
<gene>
    <name evidence="2" type="ORF">DBV05_g10350</name>
</gene>
<feature type="region of interest" description="Disordered" evidence="1">
    <location>
        <begin position="128"/>
        <end position="163"/>
    </location>
</feature>
<dbReference type="Proteomes" id="UP000325902">
    <property type="component" value="Unassembled WGS sequence"/>
</dbReference>
<feature type="compositionally biased region" description="Polar residues" evidence="1">
    <location>
        <begin position="221"/>
        <end position="231"/>
    </location>
</feature>
<feature type="compositionally biased region" description="Basic and acidic residues" evidence="1">
    <location>
        <begin position="305"/>
        <end position="317"/>
    </location>
</feature>
<reference evidence="2 3" key="1">
    <citation type="journal article" date="2019" name="Sci. Rep.">
        <title>A multi-omics analysis of the grapevine pathogen Lasiodiplodia theobromae reveals that temperature affects the expression of virulence- and pathogenicity-related genes.</title>
        <authorList>
            <person name="Felix C."/>
            <person name="Meneses R."/>
            <person name="Goncalves M.F.M."/>
            <person name="Tilleman L."/>
            <person name="Duarte A.S."/>
            <person name="Jorrin-Novo J.V."/>
            <person name="Van de Peer Y."/>
            <person name="Deforce D."/>
            <person name="Van Nieuwerburgh F."/>
            <person name="Esteves A.C."/>
            <person name="Alves A."/>
        </authorList>
    </citation>
    <scope>NUCLEOTIDE SEQUENCE [LARGE SCALE GENOMIC DNA]</scope>
    <source>
        <strain evidence="2 3">LA-SOL3</strain>
    </source>
</reference>
<feature type="region of interest" description="Disordered" evidence="1">
    <location>
        <begin position="214"/>
        <end position="409"/>
    </location>
</feature>
<proteinExistence type="predicted"/>
<feature type="compositionally biased region" description="Low complexity" evidence="1">
    <location>
        <begin position="18"/>
        <end position="31"/>
    </location>
</feature>
<protein>
    <submittedName>
        <fullName evidence="2">Uncharacterized protein</fullName>
    </submittedName>
</protein>
<organism evidence="2 3">
    <name type="scientific">Lasiodiplodia theobromae</name>
    <dbReference type="NCBI Taxonomy" id="45133"/>
    <lineage>
        <taxon>Eukaryota</taxon>
        <taxon>Fungi</taxon>
        <taxon>Dikarya</taxon>
        <taxon>Ascomycota</taxon>
        <taxon>Pezizomycotina</taxon>
        <taxon>Dothideomycetes</taxon>
        <taxon>Dothideomycetes incertae sedis</taxon>
        <taxon>Botryosphaeriales</taxon>
        <taxon>Botryosphaeriaceae</taxon>
        <taxon>Lasiodiplodia</taxon>
    </lineage>
</organism>
<dbReference type="EMBL" id="VCHE01000115">
    <property type="protein sequence ID" value="KAB2570977.1"/>
    <property type="molecule type" value="Genomic_DNA"/>
</dbReference>
<evidence type="ECO:0000313" key="3">
    <source>
        <dbReference type="Proteomes" id="UP000325902"/>
    </source>
</evidence>
<evidence type="ECO:0000313" key="2">
    <source>
        <dbReference type="EMBL" id="KAB2570977.1"/>
    </source>
</evidence>
<evidence type="ECO:0000256" key="1">
    <source>
        <dbReference type="SAM" id="MobiDB-lite"/>
    </source>
</evidence>
<name>A0A5N5D077_9PEZI</name>
<feature type="compositionally biased region" description="Polar residues" evidence="1">
    <location>
        <begin position="325"/>
        <end position="340"/>
    </location>
</feature>
<feature type="compositionally biased region" description="Polar residues" evidence="1">
    <location>
        <begin position="50"/>
        <end position="73"/>
    </location>
</feature>
<keyword evidence="3" id="KW-1185">Reference proteome</keyword>
<accession>A0A5N5D077</accession>